<feature type="domain" description="Methyltransferase type 11" evidence="1">
    <location>
        <begin position="46"/>
        <end position="139"/>
    </location>
</feature>
<dbReference type="CDD" id="cd02440">
    <property type="entry name" value="AdoMet_MTases"/>
    <property type="match status" value="1"/>
</dbReference>
<dbReference type="InterPro" id="IPR013216">
    <property type="entry name" value="Methyltransf_11"/>
</dbReference>
<keyword evidence="2" id="KW-0808">Transferase</keyword>
<dbReference type="EMBL" id="VLKE01000001">
    <property type="protein sequence ID" value="TWH70489.1"/>
    <property type="molecule type" value="Genomic_DNA"/>
</dbReference>
<evidence type="ECO:0000259" key="1">
    <source>
        <dbReference type="Pfam" id="PF08241"/>
    </source>
</evidence>
<dbReference type="GO" id="GO:0032259">
    <property type="term" value="P:methylation"/>
    <property type="evidence" value="ECO:0007669"/>
    <property type="project" value="UniProtKB-KW"/>
</dbReference>
<evidence type="ECO:0000313" key="2">
    <source>
        <dbReference type="EMBL" id="TWH70489.1"/>
    </source>
</evidence>
<dbReference type="InterPro" id="IPR052356">
    <property type="entry name" value="Thiol_S-MT"/>
</dbReference>
<reference evidence="2 3" key="1">
    <citation type="submission" date="2019-07" db="EMBL/GenBank/DDBJ databases">
        <title>R&amp;d 2014.</title>
        <authorList>
            <person name="Klenk H.-P."/>
        </authorList>
    </citation>
    <scope>NUCLEOTIDE SEQUENCE [LARGE SCALE GENOMIC DNA]</scope>
    <source>
        <strain evidence="2 3">DSM 43868</strain>
    </source>
</reference>
<evidence type="ECO:0000313" key="3">
    <source>
        <dbReference type="Proteomes" id="UP000319825"/>
    </source>
</evidence>
<protein>
    <submittedName>
        <fullName evidence="2">Methyltransferase family protein</fullName>
    </submittedName>
</protein>
<accession>A0A562IHJ6</accession>
<gene>
    <name evidence="2" type="ORF">JD77_05514</name>
</gene>
<dbReference type="RefSeq" id="WP_246141008.1">
    <property type="nucleotide sequence ID" value="NZ_BAAATQ010000258.1"/>
</dbReference>
<keyword evidence="2" id="KW-0489">Methyltransferase</keyword>
<dbReference type="InterPro" id="IPR029063">
    <property type="entry name" value="SAM-dependent_MTases_sf"/>
</dbReference>
<dbReference type="Pfam" id="PF08241">
    <property type="entry name" value="Methyltransf_11"/>
    <property type="match status" value="1"/>
</dbReference>
<dbReference type="PANTHER" id="PTHR45036">
    <property type="entry name" value="METHYLTRANSFERASE LIKE 7B"/>
    <property type="match status" value="1"/>
</dbReference>
<dbReference type="SUPFAM" id="SSF53335">
    <property type="entry name" value="S-adenosyl-L-methionine-dependent methyltransferases"/>
    <property type="match status" value="1"/>
</dbReference>
<name>A0A562IHJ6_MICOL</name>
<proteinExistence type="predicted"/>
<dbReference type="Gene3D" id="3.40.50.150">
    <property type="entry name" value="Vaccinia Virus protein VP39"/>
    <property type="match status" value="1"/>
</dbReference>
<organism evidence="2 3">
    <name type="scientific">Micromonospora olivasterospora</name>
    <dbReference type="NCBI Taxonomy" id="1880"/>
    <lineage>
        <taxon>Bacteria</taxon>
        <taxon>Bacillati</taxon>
        <taxon>Actinomycetota</taxon>
        <taxon>Actinomycetes</taxon>
        <taxon>Micromonosporales</taxon>
        <taxon>Micromonosporaceae</taxon>
        <taxon>Micromonospora</taxon>
    </lineage>
</organism>
<dbReference type="Proteomes" id="UP000319825">
    <property type="component" value="Unassembled WGS sequence"/>
</dbReference>
<comment type="caution">
    <text evidence="2">The sequence shown here is derived from an EMBL/GenBank/DDBJ whole genome shotgun (WGS) entry which is preliminary data.</text>
</comment>
<dbReference type="GO" id="GO:0008757">
    <property type="term" value="F:S-adenosylmethionine-dependent methyltransferase activity"/>
    <property type="evidence" value="ECO:0007669"/>
    <property type="project" value="InterPro"/>
</dbReference>
<sequence>MSTDESQRRYWDRQAPSYDQRMSFFERRLVRDTRAWICGQASGDTLEVAIGTGLNLPCYPHDVRLTGVELSPAMLGLARRRAAALGRDADLRLGTAHHLDFPDGSFGSVVCTLSLCAIPDDRRAVAEMIRVLRPGGLLLLADHVAGATLPVRALQLLVDLVSVPLAGEHFRRRPIRHVRAAGMVVERHERYARGVIERLAARKPTE</sequence>
<dbReference type="PANTHER" id="PTHR45036:SF1">
    <property type="entry name" value="METHYLTRANSFERASE LIKE 7A"/>
    <property type="match status" value="1"/>
</dbReference>
<keyword evidence="3" id="KW-1185">Reference proteome</keyword>
<dbReference type="AlphaFoldDB" id="A0A562IHJ6"/>